<name>A0ACD0P248_9BASI</name>
<protein>
    <submittedName>
        <fullName evidence="1">FMN-linked oxidoreductase</fullName>
    </submittedName>
</protein>
<reference evidence="1 2" key="1">
    <citation type="journal article" date="2018" name="Mol. Biol. Evol.">
        <title>Broad Genomic Sampling Reveals a Smut Pathogenic Ancestry of the Fungal Clade Ustilaginomycotina.</title>
        <authorList>
            <person name="Kijpornyongpan T."/>
            <person name="Mondo S.J."/>
            <person name="Barry K."/>
            <person name="Sandor L."/>
            <person name="Lee J."/>
            <person name="Lipzen A."/>
            <person name="Pangilinan J."/>
            <person name="LaButti K."/>
            <person name="Hainaut M."/>
            <person name="Henrissat B."/>
            <person name="Grigoriev I.V."/>
            <person name="Spatafora J.W."/>
            <person name="Aime M.C."/>
        </authorList>
    </citation>
    <scope>NUCLEOTIDE SEQUENCE [LARGE SCALE GENOMIC DNA]</scope>
    <source>
        <strain evidence="1 2">SA 807</strain>
    </source>
</reference>
<accession>A0ACD0P248</accession>
<evidence type="ECO:0000313" key="2">
    <source>
        <dbReference type="Proteomes" id="UP000245626"/>
    </source>
</evidence>
<sequence length="399" mass="44240">MTASKEEERLFSPIRVGRMNLEHRVVLAPLTRMRADSKDGTLTLLGEAHAEYYSQRASKGGLQITEATFISARAGGFKDVPGIYTSEQLEAWRRITDAVHAKGGFIYAQLWALGRAAPSEFQVGANTYQRVSASETAFDLAKGGKLARALTVEEIRGYVEDYARAAKQAVEVAGFDGVEIHGANGYLVDQFLQLKTNKRTDEYGGSLKNRIRFPLEILKAVSREIGEDRVGIRISPFSEFQGMKDENPLETTFSPYLGAILEQHPKIAYVHAVETRISGGSTGNDYGDQETLEPLREIIREHVSSRKEQEVEQGGDGSGTKFISAGGYLADSARERANKSGDLIAFGRVFISNPDLPERLRNGWELTPYNRSTFYTRTTEGYTDYPTYPEQAKSVKAKV</sequence>
<dbReference type="EMBL" id="KZ819789">
    <property type="protein sequence ID" value="PWN52223.1"/>
    <property type="molecule type" value="Genomic_DNA"/>
</dbReference>
<dbReference type="Proteomes" id="UP000245626">
    <property type="component" value="Unassembled WGS sequence"/>
</dbReference>
<proteinExistence type="predicted"/>
<evidence type="ECO:0000313" key="1">
    <source>
        <dbReference type="EMBL" id="PWN52223.1"/>
    </source>
</evidence>
<keyword evidence="2" id="KW-1185">Reference proteome</keyword>
<organism evidence="1 2">
    <name type="scientific">Violaceomyces palustris</name>
    <dbReference type="NCBI Taxonomy" id="1673888"/>
    <lineage>
        <taxon>Eukaryota</taxon>
        <taxon>Fungi</taxon>
        <taxon>Dikarya</taxon>
        <taxon>Basidiomycota</taxon>
        <taxon>Ustilaginomycotina</taxon>
        <taxon>Ustilaginomycetes</taxon>
        <taxon>Violaceomycetales</taxon>
        <taxon>Violaceomycetaceae</taxon>
        <taxon>Violaceomyces</taxon>
    </lineage>
</organism>
<gene>
    <name evidence="1" type="ORF">IE53DRAFT_373671</name>
</gene>